<proteinExistence type="predicted"/>
<dbReference type="SUPFAM" id="SSF54292">
    <property type="entry name" value="2Fe-2S ferredoxin-like"/>
    <property type="match status" value="1"/>
</dbReference>
<dbReference type="InterPro" id="IPR017927">
    <property type="entry name" value="FAD-bd_FR_type"/>
</dbReference>
<dbReference type="InterPro" id="IPR039261">
    <property type="entry name" value="FNR_nucleotide-bd"/>
</dbReference>
<evidence type="ECO:0000259" key="4">
    <source>
        <dbReference type="PROSITE" id="PS51384"/>
    </source>
</evidence>
<evidence type="ECO:0000256" key="1">
    <source>
        <dbReference type="ARBA" id="ARBA00023014"/>
    </source>
</evidence>
<dbReference type="GO" id="GO:0051537">
    <property type="term" value="F:2 iron, 2 sulfur cluster binding"/>
    <property type="evidence" value="ECO:0007669"/>
    <property type="project" value="InterPro"/>
</dbReference>
<dbReference type="InterPro" id="IPR012675">
    <property type="entry name" value="Beta-grasp_dom_sf"/>
</dbReference>
<dbReference type="GO" id="GO:0016491">
    <property type="term" value="F:oxidoreductase activity"/>
    <property type="evidence" value="ECO:0007669"/>
    <property type="project" value="InterPro"/>
</dbReference>
<protein>
    <submittedName>
        <fullName evidence="5">Salicylate 5-hydroxylase ferredoxin reductase component</fullName>
    </submittedName>
</protein>
<reference evidence="5" key="1">
    <citation type="submission" date="2009-03" db="EMBL/GenBank/DDBJ databases">
        <title>The novel organization of naphthalene degradation genes in Pseudomonas putida strain AK5.</title>
        <authorList>
            <person name="Izmalkova T.Y."/>
            <person name="Sazonova O.I."/>
            <person name="Nagornih M.O."/>
            <person name="Kosheleva I.A."/>
            <person name="Boronin A.M."/>
        </authorList>
    </citation>
    <scope>NUCLEOTIDE SEQUENCE</scope>
    <source>
        <strain evidence="5">AK5</strain>
        <plasmid evidence="5">pAK5</plasmid>
    </source>
</reference>
<keyword evidence="5" id="KW-0614">Plasmid</keyword>
<dbReference type="PROSITE" id="PS51085">
    <property type="entry name" value="2FE2S_FER_2"/>
    <property type="match status" value="1"/>
</dbReference>
<dbReference type="PANTHER" id="PTHR47354:SF5">
    <property type="entry name" value="PROTEIN RFBI"/>
    <property type="match status" value="1"/>
</dbReference>
<keyword evidence="1" id="KW-0408">Iron</keyword>
<dbReference type="CDD" id="cd06187">
    <property type="entry name" value="O2ase_reductase_like"/>
    <property type="match status" value="1"/>
</dbReference>
<dbReference type="Gene3D" id="2.40.30.10">
    <property type="entry name" value="Translation factors"/>
    <property type="match status" value="1"/>
</dbReference>
<evidence type="ECO:0000256" key="2">
    <source>
        <dbReference type="ARBA" id="ARBA00034078"/>
    </source>
</evidence>
<dbReference type="InterPro" id="IPR001433">
    <property type="entry name" value="OxRdtase_FAD/NAD-bd"/>
</dbReference>
<dbReference type="InterPro" id="IPR050415">
    <property type="entry name" value="MRET"/>
</dbReference>
<dbReference type="AlphaFoldDB" id="C3VEG3"/>
<dbReference type="PRINTS" id="PR00410">
    <property type="entry name" value="PHEHYDRXLASE"/>
</dbReference>
<dbReference type="Pfam" id="PF00970">
    <property type="entry name" value="FAD_binding_6"/>
    <property type="match status" value="1"/>
</dbReference>
<sequence>MELLIKPLNAKLDVPAGSNLLDTLLQNQIPISYSCMSGRCGTCQCKVVEGDVSGPNAADGRLASGNQVLACMSTINSDCVIEIPEPDEIVVHPARVLKGEITCFEALAHDVRRLRLKTNKPLEFSPGQYVQLQFAADAVRPYSMAGVCGDDELEFHIRIVPDGRVTPRLDRELGVGGKVKVSGPLGASYLRSKHTGPMLCIAGGTGLAPMLSVARGALESGMPNPVHFYFGVRSHIDVYGLELLEALAERFDNFHYQVVLSDCQSDTPYKRGYVTDAVREQFDSLEGWRVYLAGPPPMVEAASRLAEQRGVDNAHVYADAFYPTGI</sequence>
<comment type="cofactor">
    <cofactor evidence="2">
        <name>[2Fe-2S] cluster</name>
        <dbReference type="ChEBI" id="CHEBI:190135"/>
    </cofactor>
</comment>
<dbReference type="Pfam" id="PF00111">
    <property type="entry name" value="Fer2"/>
    <property type="match status" value="1"/>
</dbReference>
<accession>C3VEG3</accession>
<feature type="domain" description="2Fe-2S ferredoxin-type" evidence="3">
    <location>
        <begin position="1"/>
        <end position="87"/>
    </location>
</feature>
<keyword evidence="1" id="KW-0479">Metal-binding</keyword>
<dbReference type="InterPro" id="IPR008333">
    <property type="entry name" value="Cbr1-like_FAD-bd_dom"/>
</dbReference>
<dbReference type="PROSITE" id="PS51257">
    <property type="entry name" value="PROKAR_LIPOPROTEIN"/>
    <property type="match status" value="1"/>
</dbReference>
<dbReference type="InterPro" id="IPR036010">
    <property type="entry name" value="2Fe-2S_ferredoxin-like_sf"/>
</dbReference>
<dbReference type="InterPro" id="IPR017938">
    <property type="entry name" value="Riboflavin_synthase-like_b-brl"/>
</dbReference>
<evidence type="ECO:0000259" key="3">
    <source>
        <dbReference type="PROSITE" id="PS51085"/>
    </source>
</evidence>
<dbReference type="PANTHER" id="PTHR47354">
    <property type="entry name" value="NADH OXIDOREDUCTASE HCR"/>
    <property type="match status" value="1"/>
</dbReference>
<name>C3VEG3_PSEPU</name>
<dbReference type="EMBL" id="FJ859895">
    <property type="protein sequence ID" value="ACO92374.1"/>
    <property type="molecule type" value="Genomic_DNA"/>
</dbReference>
<organism evidence="5">
    <name type="scientific">Pseudomonas putida</name>
    <name type="common">Arthrobacter siderocapsulatus</name>
    <dbReference type="NCBI Taxonomy" id="303"/>
    <lineage>
        <taxon>Bacteria</taxon>
        <taxon>Pseudomonadati</taxon>
        <taxon>Pseudomonadota</taxon>
        <taxon>Gammaproteobacteria</taxon>
        <taxon>Pseudomonadales</taxon>
        <taxon>Pseudomonadaceae</taxon>
        <taxon>Pseudomonas</taxon>
    </lineage>
</organism>
<dbReference type="Pfam" id="PF00175">
    <property type="entry name" value="NAD_binding_1"/>
    <property type="match status" value="1"/>
</dbReference>
<dbReference type="CDD" id="cd00207">
    <property type="entry name" value="fer2"/>
    <property type="match status" value="1"/>
</dbReference>
<dbReference type="Gene3D" id="3.40.50.80">
    <property type="entry name" value="Nucleotide-binding domain of ferredoxin-NADP reductase (FNR) module"/>
    <property type="match status" value="1"/>
</dbReference>
<dbReference type="InterPro" id="IPR006058">
    <property type="entry name" value="2Fe2S_fd_BS"/>
</dbReference>
<gene>
    <name evidence="5" type="primary">sgpA</name>
</gene>
<evidence type="ECO:0000313" key="5">
    <source>
        <dbReference type="EMBL" id="ACO92374.1"/>
    </source>
</evidence>
<dbReference type="PROSITE" id="PS51384">
    <property type="entry name" value="FAD_FR"/>
    <property type="match status" value="1"/>
</dbReference>
<feature type="domain" description="FAD-binding FR-type" evidence="4">
    <location>
        <begin position="94"/>
        <end position="191"/>
    </location>
</feature>
<geneLocation type="plasmid" evidence="5">
    <name>pAK5</name>
</geneLocation>
<dbReference type="PROSITE" id="PS00197">
    <property type="entry name" value="2FE2S_FER_1"/>
    <property type="match status" value="1"/>
</dbReference>
<dbReference type="InterPro" id="IPR001041">
    <property type="entry name" value="2Fe-2S_ferredoxin-type"/>
</dbReference>
<keyword evidence="1" id="KW-0411">Iron-sulfur</keyword>
<dbReference type="SUPFAM" id="SSF63380">
    <property type="entry name" value="Riboflavin synthase domain-like"/>
    <property type="match status" value="1"/>
</dbReference>
<dbReference type="SUPFAM" id="SSF52343">
    <property type="entry name" value="Ferredoxin reductase-like, C-terminal NADP-linked domain"/>
    <property type="match status" value="1"/>
</dbReference>
<dbReference type="Gene3D" id="3.10.20.30">
    <property type="match status" value="1"/>
</dbReference>